<feature type="compositionally biased region" description="Basic and acidic residues" evidence="1">
    <location>
        <begin position="169"/>
        <end position="183"/>
    </location>
</feature>
<keyword evidence="5" id="KW-1185">Reference proteome</keyword>
<gene>
    <name evidence="4" type="ORF">ACFQPF_11425</name>
</gene>
<organism evidence="4 5">
    <name type="scientific">Fictibacillus iocasae</name>
    <dbReference type="NCBI Taxonomy" id="2715437"/>
    <lineage>
        <taxon>Bacteria</taxon>
        <taxon>Bacillati</taxon>
        <taxon>Bacillota</taxon>
        <taxon>Bacilli</taxon>
        <taxon>Bacillales</taxon>
        <taxon>Fictibacillaceae</taxon>
        <taxon>Fictibacillus</taxon>
    </lineage>
</organism>
<evidence type="ECO:0000259" key="2">
    <source>
        <dbReference type="Pfam" id="PF01609"/>
    </source>
</evidence>
<accession>A0ABW2NUG3</accession>
<dbReference type="RefSeq" id="WP_379749726.1">
    <property type="nucleotide sequence ID" value="NZ_JBHTCP010000026.1"/>
</dbReference>
<feature type="non-terminal residue" evidence="4">
    <location>
        <position position="377"/>
    </location>
</feature>
<dbReference type="EMBL" id="JBHTCP010000026">
    <property type="protein sequence ID" value="MFC7372286.1"/>
    <property type="molecule type" value="Genomic_DNA"/>
</dbReference>
<dbReference type="Pfam" id="PF01609">
    <property type="entry name" value="DDE_Tnp_1"/>
    <property type="match status" value="1"/>
</dbReference>
<proteinExistence type="predicted"/>
<dbReference type="InterPro" id="IPR002559">
    <property type="entry name" value="Transposase_11"/>
</dbReference>
<evidence type="ECO:0000259" key="3">
    <source>
        <dbReference type="Pfam" id="PF05598"/>
    </source>
</evidence>
<dbReference type="InterPro" id="IPR008490">
    <property type="entry name" value="Transposase_InsH_N"/>
</dbReference>
<protein>
    <submittedName>
        <fullName evidence="4">Transposase</fullName>
    </submittedName>
</protein>
<feature type="domain" description="Transposase IS4-like" evidence="2">
    <location>
        <begin position="212"/>
        <end position="306"/>
    </location>
</feature>
<evidence type="ECO:0000256" key="1">
    <source>
        <dbReference type="SAM" id="MobiDB-lite"/>
    </source>
</evidence>
<name>A0ABW2NUG3_9BACL</name>
<comment type="caution">
    <text evidence="4">The sequence shown here is derived from an EMBL/GenBank/DDBJ whole genome shotgun (WGS) entry which is preliminary data.</text>
</comment>
<feature type="domain" description="Transposase InsH N-terminal" evidence="3">
    <location>
        <begin position="17"/>
        <end position="107"/>
    </location>
</feature>
<evidence type="ECO:0000313" key="5">
    <source>
        <dbReference type="Proteomes" id="UP001596549"/>
    </source>
</evidence>
<reference evidence="5" key="1">
    <citation type="journal article" date="2019" name="Int. J. Syst. Evol. Microbiol.">
        <title>The Global Catalogue of Microorganisms (GCM) 10K type strain sequencing project: providing services to taxonomists for standard genome sequencing and annotation.</title>
        <authorList>
            <consortium name="The Broad Institute Genomics Platform"/>
            <consortium name="The Broad Institute Genome Sequencing Center for Infectious Disease"/>
            <person name="Wu L."/>
            <person name="Ma J."/>
        </authorList>
    </citation>
    <scope>NUCLEOTIDE SEQUENCE [LARGE SCALE GENOMIC DNA]</scope>
    <source>
        <strain evidence="5">NBRC 106396</strain>
    </source>
</reference>
<dbReference type="Proteomes" id="UP001596549">
    <property type="component" value="Unassembled WGS sequence"/>
</dbReference>
<sequence>MPIIKQESLFGIQELYDLEPTQRFASVFAAIDIETAVLAVSKKSWRGAPTELNYAAMIGSLVVRIMERIPTIKDLIKRLKYDLLFRLECGFLVSDQVPSEASYSRMVEKLSKSEKLESMKESILYQAIKEGFIQDEHVACDAAHFEARDQAPPKVAKPKAAPQKRGRKKKEEKEQYDRMKREEEDKKTLYEKTIAAQLDVSLEELRSEIPLDPAWGIKKNSEGKNVFWFGYKAHLAVGTKSQYILQSLMSSGNLNDGKAAIPLLKGIEKLPLVVSHGCMDAGYDYVPIYQQLFRMKAHAVIAYNKRREGEVVGYDRHFAPTCVREKSYRYDSYDKKYHSLKYVRPKECSDCPLSQSSLCQKVYKIRIETDLRRYTAP</sequence>
<dbReference type="Pfam" id="PF05598">
    <property type="entry name" value="DUF772"/>
    <property type="match status" value="1"/>
</dbReference>
<feature type="compositionally biased region" description="Low complexity" evidence="1">
    <location>
        <begin position="152"/>
        <end position="161"/>
    </location>
</feature>
<feature type="region of interest" description="Disordered" evidence="1">
    <location>
        <begin position="149"/>
        <end position="183"/>
    </location>
</feature>
<evidence type="ECO:0000313" key="4">
    <source>
        <dbReference type="EMBL" id="MFC7372286.1"/>
    </source>
</evidence>